<name>A0A8H7AI81_9EURO</name>
<feature type="region of interest" description="Disordered" evidence="1">
    <location>
        <begin position="72"/>
        <end position="130"/>
    </location>
</feature>
<evidence type="ECO:0000256" key="1">
    <source>
        <dbReference type="SAM" id="MobiDB-lite"/>
    </source>
</evidence>
<feature type="compositionally biased region" description="Polar residues" evidence="1">
    <location>
        <begin position="115"/>
        <end position="130"/>
    </location>
</feature>
<feature type="compositionally biased region" description="Polar residues" evidence="1">
    <location>
        <begin position="78"/>
        <end position="93"/>
    </location>
</feature>
<dbReference type="OrthoDB" id="10307569at2759"/>
<dbReference type="Proteomes" id="UP000606974">
    <property type="component" value="Unassembled WGS sequence"/>
</dbReference>
<comment type="caution">
    <text evidence="2">The sequence shown here is derived from an EMBL/GenBank/DDBJ whole genome shotgun (WGS) entry which is preliminary data.</text>
</comment>
<dbReference type="EMBL" id="JAACFV010000039">
    <property type="protein sequence ID" value="KAF7509580.1"/>
    <property type="molecule type" value="Genomic_DNA"/>
</dbReference>
<evidence type="ECO:0000313" key="3">
    <source>
        <dbReference type="Proteomes" id="UP000606974"/>
    </source>
</evidence>
<proteinExistence type="predicted"/>
<dbReference type="AlphaFoldDB" id="A0A8H7AI81"/>
<feature type="compositionally biased region" description="Basic and acidic residues" evidence="1">
    <location>
        <begin position="97"/>
        <end position="109"/>
    </location>
</feature>
<keyword evidence="3" id="KW-1185">Reference proteome</keyword>
<evidence type="ECO:0000313" key="2">
    <source>
        <dbReference type="EMBL" id="KAF7509580.1"/>
    </source>
</evidence>
<protein>
    <submittedName>
        <fullName evidence="2">Uncharacterized protein</fullName>
    </submittedName>
</protein>
<gene>
    <name evidence="2" type="ORF">GJ744_007618</name>
</gene>
<reference evidence="2" key="1">
    <citation type="submission" date="2020-02" db="EMBL/GenBank/DDBJ databases">
        <authorList>
            <person name="Palmer J.M."/>
        </authorList>
    </citation>
    <scope>NUCLEOTIDE SEQUENCE</scope>
    <source>
        <strain evidence="2">EPUS1.4</strain>
        <tissue evidence="2">Thallus</tissue>
    </source>
</reference>
<accession>A0A8H7AI81</accession>
<sequence>MLTSLKCSPLARSAVRLVVMPLTVCSPKEHRPLRAWEGVDSEEGVRTRHRFAGSESALSTSHQNLYRKISSTKKNKLRSVQQEPFKEGQNSGLTVRGPKEDKKHSRDVDVGGSDSKLSVSSKQQSRPQLNVVTTCEDNVSHRSTTVTACERSTSTSAMENDFHVDKGVEKTQLQTIKTAPLDQELLSISGSPKQTSMSTGSSWQQYWATFPVFEPVLPAQMPAEASSHTKYHNNEINLLALQGSLLGNNFKGILTLHPILKNSNEEMASNSAIALNNAQETINQLRAANEDLMSANNYYRLLSEITMKASALRRGYARTAIQPADLSPEQRRLHQVIISDGLTMPNSAVERAEVLANIIKLHLSWEVENLKNGVNASASLNSFVEFAGLFVPQIRDLALANYVGGEDTVRVRYNIATVGTNLLRWIVEMFVSMAKHHAPKYLSYQAVGWYDEGLKALRAIDACLDTVCKNKMESFPEAKRPAPATQMPGIFHPRVMQWVNSKLDWVDDMAGKLQSKAPMVPNQDGSVEAPFGRTRQALEQHLLRGHLGSGVFGS</sequence>
<organism evidence="2 3">
    <name type="scientific">Endocarpon pusillum</name>
    <dbReference type="NCBI Taxonomy" id="364733"/>
    <lineage>
        <taxon>Eukaryota</taxon>
        <taxon>Fungi</taxon>
        <taxon>Dikarya</taxon>
        <taxon>Ascomycota</taxon>
        <taxon>Pezizomycotina</taxon>
        <taxon>Eurotiomycetes</taxon>
        <taxon>Chaetothyriomycetidae</taxon>
        <taxon>Verrucariales</taxon>
        <taxon>Verrucariaceae</taxon>
        <taxon>Endocarpon</taxon>
    </lineage>
</organism>